<dbReference type="Gene3D" id="3.40.50.10090">
    <property type="match status" value="1"/>
</dbReference>
<dbReference type="Pfam" id="PF02602">
    <property type="entry name" value="HEM4"/>
    <property type="match status" value="1"/>
</dbReference>
<dbReference type="EMBL" id="GHES01047276">
    <property type="protein sequence ID" value="MPA77835.1"/>
    <property type="molecule type" value="Transcribed_RNA"/>
</dbReference>
<dbReference type="SUPFAM" id="SSF69618">
    <property type="entry name" value="HemD-like"/>
    <property type="match status" value="1"/>
</dbReference>
<protein>
    <recommendedName>
        <fullName evidence="1">Tetrapyrrole biosynthesis uroporphyrinogen III synthase domain-containing protein</fullName>
    </recommendedName>
</protein>
<name>A0A5B7CAB7_DAVIN</name>
<evidence type="ECO:0000259" key="1">
    <source>
        <dbReference type="Pfam" id="PF02602"/>
    </source>
</evidence>
<dbReference type="CDD" id="cd06578">
    <property type="entry name" value="HemD"/>
    <property type="match status" value="1"/>
</dbReference>
<evidence type="ECO:0000313" key="2">
    <source>
        <dbReference type="EMBL" id="MPA77835.1"/>
    </source>
</evidence>
<dbReference type="InterPro" id="IPR003754">
    <property type="entry name" value="4pyrrol_synth_uPrphyn_synth"/>
</dbReference>
<gene>
    <name evidence="2" type="ORF">Din_047276</name>
</gene>
<reference evidence="2" key="1">
    <citation type="submission" date="2019-08" db="EMBL/GenBank/DDBJ databases">
        <title>Reference gene set and small RNA set construction with multiple tissues from Davidia involucrata Baill.</title>
        <authorList>
            <person name="Yang H."/>
            <person name="Zhou C."/>
            <person name="Li G."/>
            <person name="Wang J."/>
            <person name="Gao P."/>
            <person name="Wang M."/>
            <person name="Wang R."/>
            <person name="Zhao Y."/>
        </authorList>
    </citation>
    <scope>NUCLEOTIDE SEQUENCE</scope>
    <source>
        <tissue evidence="2">Mixed with DoveR01_LX</tissue>
    </source>
</reference>
<dbReference type="InterPro" id="IPR036108">
    <property type="entry name" value="4pyrrol_syn_uPrphyn_synt_sf"/>
</dbReference>
<feature type="domain" description="Tetrapyrrole biosynthesis uroporphyrinogen III synthase" evidence="1">
    <location>
        <begin position="69"/>
        <end position="330"/>
    </location>
</feature>
<proteinExistence type="predicted"/>
<dbReference type="GO" id="GO:0006782">
    <property type="term" value="P:protoporphyrinogen IX biosynthetic process"/>
    <property type="evidence" value="ECO:0007669"/>
    <property type="project" value="UniProtKB-UniPathway"/>
</dbReference>
<accession>A0A5B7CAB7</accession>
<sequence length="348" mass="37521">MLGSVAGRLQACYPSPSNLNEEEMMVGMKTANTMQNLQHPTAVSPFLTQFPNNNSRIVAFTTPQNYAGRLSQLLQLKGWKPLWCPTVVVETTSQTTASIQKYLSNPNNDDDEQKPPLEDFSAIAFTSRTGISAFSEALADVKKPQLAPSGETFTISALGKDSECLDDAFISRICNNPERIRVLVPPVATPTGLVESLGLGRGRRVLCPVPLVIGLEEPPVVPNFLRDLAAKGWVPVRVNGYETRWAGPECAEGVVRKSEEEGLGLGLDAIVFTSTGEVEGLLKSLREFGLDWGTVRKRCPRLVVAAHGPVTASGAESLGVAVDVVSSMFDSFGGVVDALAFRWQSLEC</sequence>
<dbReference type="GO" id="GO:0004852">
    <property type="term" value="F:uroporphyrinogen-III synthase activity"/>
    <property type="evidence" value="ECO:0007669"/>
    <property type="project" value="InterPro"/>
</dbReference>
<dbReference type="PANTHER" id="PTHR38020:SF1">
    <property type="entry name" value="UROPORPHYRINOGEN-III SYNTHASE"/>
    <property type="match status" value="1"/>
</dbReference>
<organism evidence="2">
    <name type="scientific">Davidia involucrata</name>
    <name type="common">Dove tree</name>
    <dbReference type="NCBI Taxonomy" id="16924"/>
    <lineage>
        <taxon>Eukaryota</taxon>
        <taxon>Viridiplantae</taxon>
        <taxon>Streptophyta</taxon>
        <taxon>Embryophyta</taxon>
        <taxon>Tracheophyta</taxon>
        <taxon>Spermatophyta</taxon>
        <taxon>Magnoliopsida</taxon>
        <taxon>eudicotyledons</taxon>
        <taxon>Gunneridae</taxon>
        <taxon>Pentapetalae</taxon>
        <taxon>asterids</taxon>
        <taxon>Cornales</taxon>
        <taxon>Nyssaceae</taxon>
        <taxon>Davidia</taxon>
    </lineage>
</organism>
<dbReference type="PANTHER" id="PTHR38020">
    <property type="entry name" value="UROPORPHYRINOGEN-III SYNTHASE"/>
    <property type="match status" value="1"/>
</dbReference>
<dbReference type="UniPathway" id="UPA00251">
    <property type="reaction ID" value="UER00320"/>
</dbReference>
<dbReference type="AlphaFoldDB" id="A0A5B7CAB7"/>